<dbReference type="CDD" id="cd11325">
    <property type="entry name" value="AmyAc_GTHase"/>
    <property type="match status" value="1"/>
</dbReference>
<dbReference type="InterPro" id="IPR006048">
    <property type="entry name" value="A-amylase/branching_C"/>
</dbReference>
<dbReference type="GO" id="GO:0005978">
    <property type="term" value="P:glycogen biosynthetic process"/>
    <property type="evidence" value="ECO:0007669"/>
    <property type="project" value="InterPro"/>
</dbReference>
<evidence type="ECO:0000313" key="7">
    <source>
        <dbReference type="EMBL" id="RZD18843.1"/>
    </source>
</evidence>
<evidence type="ECO:0000256" key="2">
    <source>
        <dbReference type="ARBA" id="ARBA00009000"/>
    </source>
</evidence>
<dbReference type="Proteomes" id="UP000319296">
    <property type="component" value="Unassembled WGS sequence"/>
</dbReference>
<evidence type="ECO:0000256" key="1">
    <source>
        <dbReference type="ARBA" id="ARBA00000826"/>
    </source>
</evidence>
<dbReference type="InterPro" id="IPR013780">
    <property type="entry name" value="Glyco_hydro_b"/>
</dbReference>
<keyword evidence="4" id="KW-0808">Transferase</keyword>
<dbReference type="EC" id="2.4.1.18" evidence="3"/>
<dbReference type="PANTHER" id="PTHR43651">
    <property type="entry name" value="1,4-ALPHA-GLUCAN-BRANCHING ENZYME"/>
    <property type="match status" value="1"/>
</dbReference>
<feature type="active site" description="Nucleophile" evidence="5">
    <location>
        <position position="274"/>
    </location>
</feature>
<gene>
    <name evidence="7" type="ORF">EVG15_04435</name>
</gene>
<comment type="similarity">
    <text evidence="2">Belongs to the glycosyl hydrolase 13 family. GlgB subfamily.</text>
</comment>
<dbReference type="SMART" id="SM00642">
    <property type="entry name" value="Aamy"/>
    <property type="match status" value="1"/>
</dbReference>
<evidence type="ECO:0000313" key="8">
    <source>
        <dbReference type="Proteomes" id="UP000319296"/>
    </source>
</evidence>
<dbReference type="GO" id="GO:0004553">
    <property type="term" value="F:hydrolase activity, hydrolyzing O-glycosyl compounds"/>
    <property type="evidence" value="ECO:0007669"/>
    <property type="project" value="InterPro"/>
</dbReference>
<dbReference type="GO" id="GO:0003844">
    <property type="term" value="F:1,4-alpha-glucan branching enzyme activity"/>
    <property type="evidence" value="ECO:0007669"/>
    <property type="project" value="UniProtKB-EC"/>
</dbReference>
<dbReference type="Pfam" id="PF00128">
    <property type="entry name" value="Alpha-amylase"/>
    <property type="match status" value="2"/>
</dbReference>
<comment type="catalytic activity">
    <reaction evidence="1">
        <text>Transfers a segment of a (1-&gt;4)-alpha-D-glucan chain to a primary hydroxy group in a similar glucan chain.</text>
        <dbReference type="EC" id="2.4.1.18"/>
    </reaction>
</comment>
<dbReference type="AlphaFoldDB" id="A0A519BNK2"/>
<evidence type="ECO:0000259" key="6">
    <source>
        <dbReference type="SMART" id="SM00642"/>
    </source>
</evidence>
<dbReference type="InterPro" id="IPR044143">
    <property type="entry name" value="GlgB_N_E_set_prok"/>
</dbReference>
<reference evidence="7 8" key="1">
    <citation type="journal article" date="2019" name="ISME J.">
        <title>Insights into ecological role of a new deltaproteobacterial order Candidatus Acidulodesulfobacterales by metagenomics and metatranscriptomics.</title>
        <authorList>
            <person name="Tan S."/>
            <person name="Liu J."/>
            <person name="Fang Y."/>
            <person name="Hedlund B.P."/>
            <person name="Lian Z.H."/>
            <person name="Huang L.Y."/>
            <person name="Li J.T."/>
            <person name="Huang L.N."/>
            <person name="Li W.J."/>
            <person name="Jiang H.C."/>
            <person name="Dong H.L."/>
            <person name="Shu W.S."/>
        </authorList>
    </citation>
    <scope>NUCLEOTIDE SEQUENCE [LARGE SCALE GENOMIC DNA]</scope>
    <source>
        <strain evidence="7">AP1</strain>
    </source>
</reference>
<dbReference type="Gene3D" id="2.60.40.1180">
    <property type="entry name" value="Golgi alpha-mannosidase II"/>
    <property type="match status" value="1"/>
</dbReference>
<dbReference type="Pfam" id="PF02922">
    <property type="entry name" value="CBM_48"/>
    <property type="match status" value="1"/>
</dbReference>
<dbReference type="SUPFAM" id="SSF81296">
    <property type="entry name" value="E set domains"/>
    <property type="match status" value="1"/>
</dbReference>
<protein>
    <recommendedName>
        <fullName evidence="3">1,4-alpha-glucan branching enzyme</fullName>
        <ecNumber evidence="3">2.4.1.18</ecNumber>
    </recommendedName>
</protein>
<sequence length="586" mass="66931">MGAIIHKDGVAFRVWAPHAQRVSVIGSFNGFDGGKNPMQPEENGYWYADVADAHAGDEYRFLLYTPNGEFKRIDPYAREVTSSVGNAIVHDTSFDWQGDDFKIAPWNELVIYELHVGTFNDEQDTNHKGKFASISERLEYFKKLGINAIQIMPIGEFAGDKSWGYNPSQIFAVDNDYGGYFELKKFIKRAHQNNIAVILDVVYNHFGPSDLDLWQFDGWSENSRGGIYFYNNSKAITPWGETRPDYGRGEVRQYILDNALMWLEEYHIDGLRFDCTQFIRTVDGSENDDLPEGWSLLQWINEQIAQKYPGRITIAEDLQNNKWLTKDSGAGGAGFASQWDAMFVHPIREAVITPQDTQRSLSAIRDAIYYRYNDDAFDRVIYSESHDEVANGKARVPQEINPNDPKGWYAQKRSTLAAAMVLTAPGIPMLFQGQEFLEGGWFRDTVPVDWDQREDFHGIVRLYRDLIRLRLNHEGFTRGLCGQFTQIYHLNDERKVIAFHRWDKGGHSDDVVVVANFFHEPQNNYVIGFPAEGTWKLRLNSDWRGYNDDFNDNPSADAIAESGNSDGFLWNGAISIGAYSVLIFSQ</sequence>
<proteinExistence type="inferred from homology"/>
<dbReference type="Pfam" id="PF02806">
    <property type="entry name" value="Alpha-amylase_C"/>
    <property type="match status" value="1"/>
</dbReference>
<dbReference type="CDD" id="cd02855">
    <property type="entry name" value="E_set_GBE_prok_N"/>
    <property type="match status" value="1"/>
</dbReference>
<dbReference type="EMBL" id="SGBB01000005">
    <property type="protein sequence ID" value="RZD18843.1"/>
    <property type="molecule type" value="Genomic_DNA"/>
</dbReference>
<feature type="domain" description="Glycosyl hydrolase family 13 catalytic" evidence="6">
    <location>
        <begin position="113"/>
        <end position="470"/>
    </location>
</feature>
<dbReference type="SUPFAM" id="SSF51445">
    <property type="entry name" value="(Trans)glycosidases"/>
    <property type="match status" value="1"/>
</dbReference>
<comment type="caution">
    <text evidence="7">The sequence shown here is derived from an EMBL/GenBank/DDBJ whole genome shotgun (WGS) entry which is preliminary data.</text>
</comment>
<name>A0A519BNK2_9DELT</name>
<dbReference type="SUPFAM" id="SSF51011">
    <property type="entry name" value="Glycosyl hydrolase domain"/>
    <property type="match status" value="1"/>
</dbReference>
<feature type="active site" description="Proton donor" evidence="5">
    <location>
        <position position="316"/>
    </location>
</feature>
<dbReference type="InterPro" id="IPR017853">
    <property type="entry name" value="GH"/>
</dbReference>
<dbReference type="InterPro" id="IPR014756">
    <property type="entry name" value="Ig_E-set"/>
</dbReference>
<dbReference type="PANTHER" id="PTHR43651:SF11">
    <property type="entry name" value="MALTO-OLIGOSYLTREHALOSE TREHALOHYDROLASE"/>
    <property type="match status" value="1"/>
</dbReference>
<accession>A0A519BNK2</accession>
<organism evidence="7 8">
    <name type="scientific">Candidatus Acididesulfobacter diazotrophicus</name>
    <dbReference type="NCBI Taxonomy" id="2597226"/>
    <lineage>
        <taxon>Bacteria</taxon>
        <taxon>Deltaproteobacteria</taxon>
        <taxon>Candidatus Acidulodesulfobacterales</taxon>
        <taxon>Candidatus Acididesulfobacter</taxon>
    </lineage>
</organism>
<evidence type="ECO:0000256" key="5">
    <source>
        <dbReference type="PIRSR" id="PIRSR000463-1"/>
    </source>
</evidence>
<dbReference type="InterPro" id="IPR004193">
    <property type="entry name" value="Glyco_hydro_13_N"/>
</dbReference>
<dbReference type="Gene3D" id="3.20.20.80">
    <property type="entry name" value="Glycosidases"/>
    <property type="match status" value="1"/>
</dbReference>
<evidence type="ECO:0000256" key="4">
    <source>
        <dbReference type="ARBA" id="ARBA00022679"/>
    </source>
</evidence>
<dbReference type="PIRSF" id="PIRSF000463">
    <property type="entry name" value="GlgB"/>
    <property type="match status" value="1"/>
</dbReference>
<dbReference type="InterPro" id="IPR037439">
    <property type="entry name" value="Branching_enzy"/>
</dbReference>
<dbReference type="InterPro" id="IPR006047">
    <property type="entry name" value="GH13_cat_dom"/>
</dbReference>
<dbReference type="GO" id="GO:0043169">
    <property type="term" value="F:cation binding"/>
    <property type="evidence" value="ECO:0007669"/>
    <property type="project" value="InterPro"/>
</dbReference>
<evidence type="ECO:0000256" key="3">
    <source>
        <dbReference type="ARBA" id="ARBA00012541"/>
    </source>
</evidence>
<dbReference type="InterPro" id="IPR013783">
    <property type="entry name" value="Ig-like_fold"/>
</dbReference>
<dbReference type="Gene3D" id="2.60.40.10">
    <property type="entry name" value="Immunoglobulins"/>
    <property type="match status" value="1"/>
</dbReference>